<keyword evidence="4" id="KW-1185">Reference proteome</keyword>
<dbReference type="AlphaFoldDB" id="A0A835GNW3"/>
<comment type="caution">
    <text evidence="3">The sequence shown here is derived from an EMBL/GenBank/DDBJ whole genome shotgun (WGS) entry which is preliminary data.</text>
</comment>
<reference evidence="3" key="1">
    <citation type="submission" date="2020-08" db="EMBL/GenBank/DDBJ databases">
        <title>Spodoptera exigua strain:BAW_Kor-Di-RS1 Genome sequencing and assembly.</title>
        <authorList>
            <person name="Kim J."/>
            <person name="Nam H.Y."/>
            <person name="Kwon M."/>
            <person name="Choi J.H."/>
            <person name="Cho S.R."/>
            <person name="Kim G.-H."/>
        </authorList>
    </citation>
    <scope>NUCLEOTIDE SEQUENCE</scope>
    <source>
        <strain evidence="3">BAW_Kor-Di-RS1</strain>
        <tissue evidence="3">Whole-body</tissue>
    </source>
</reference>
<organism evidence="3 4">
    <name type="scientific">Spodoptera exigua</name>
    <name type="common">Beet armyworm</name>
    <name type="synonym">Noctua fulgens</name>
    <dbReference type="NCBI Taxonomy" id="7107"/>
    <lineage>
        <taxon>Eukaryota</taxon>
        <taxon>Metazoa</taxon>
        <taxon>Ecdysozoa</taxon>
        <taxon>Arthropoda</taxon>
        <taxon>Hexapoda</taxon>
        <taxon>Insecta</taxon>
        <taxon>Pterygota</taxon>
        <taxon>Neoptera</taxon>
        <taxon>Endopterygota</taxon>
        <taxon>Lepidoptera</taxon>
        <taxon>Glossata</taxon>
        <taxon>Ditrysia</taxon>
        <taxon>Noctuoidea</taxon>
        <taxon>Noctuidae</taxon>
        <taxon>Amphipyrinae</taxon>
        <taxon>Spodoptera</taxon>
    </lineage>
</organism>
<name>A0A835GNW3_SPOEX</name>
<sequence>MMNTKIVRVVAACAAWSASDGMAAHGRARRPWLWLAAAAVALVPLLATAIAADVIFRVPEVLVRHAAASKPVGTGRGNTSRGNESERWAGAAGDDSLLEVRYEEYFVEHDVSTAAARHAAANLNVEDSKLPHTHKSTQSQHHPPDAARLRRMQRARAGVLRDARAGRPLLLRAPLRARALPLAAPHLLRGRAPLPPPGARLRAVRASARLLLPSQAGRAMEEHPVGVEPRGSERAVPAGGGGAGGGGAPVTSAGAAPGARACLRLTTSAWTNSRHCVPPPTPATTATLIFSHET</sequence>
<feature type="region of interest" description="Disordered" evidence="1">
    <location>
        <begin position="215"/>
        <end position="253"/>
    </location>
</feature>
<evidence type="ECO:0000313" key="4">
    <source>
        <dbReference type="Proteomes" id="UP000648187"/>
    </source>
</evidence>
<proteinExistence type="predicted"/>
<evidence type="ECO:0000256" key="2">
    <source>
        <dbReference type="SAM" id="Phobius"/>
    </source>
</evidence>
<dbReference type="EMBL" id="JACKWZ010000037">
    <property type="protein sequence ID" value="KAF9419941.1"/>
    <property type="molecule type" value="Genomic_DNA"/>
</dbReference>
<protein>
    <submittedName>
        <fullName evidence="3">Uncharacterized protein</fullName>
    </submittedName>
</protein>
<gene>
    <name evidence="3" type="ORF">HW555_003653</name>
</gene>
<keyword evidence="2" id="KW-0812">Transmembrane</keyword>
<evidence type="ECO:0000256" key="1">
    <source>
        <dbReference type="SAM" id="MobiDB-lite"/>
    </source>
</evidence>
<feature type="transmembrane region" description="Helical" evidence="2">
    <location>
        <begin position="33"/>
        <end position="56"/>
    </location>
</feature>
<dbReference type="Proteomes" id="UP000648187">
    <property type="component" value="Unassembled WGS sequence"/>
</dbReference>
<accession>A0A835GNW3</accession>
<feature type="compositionally biased region" description="Gly residues" evidence="1">
    <location>
        <begin position="238"/>
        <end position="248"/>
    </location>
</feature>
<keyword evidence="2" id="KW-0472">Membrane</keyword>
<feature type="compositionally biased region" description="Basic and acidic residues" evidence="1">
    <location>
        <begin position="219"/>
        <end position="233"/>
    </location>
</feature>
<keyword evidence="2" id="KW-1133">Transmembrane helix</keyword>
<evidence type="ECO:0000313" key="3">
    <source>
        <dbReference type="EMBL" id="KAF9419941.1"/>
    </source>
</evidence>